<keyword evidence="3" id="KW-1185">Reference proteome</keyword>
<comment type="caution">
    <text evidence="2">The sequence shown here is derived from an EMBL/GenBank/DDBJ whole genome shotgun (WGS) entry which is preliminary data.</text>
</comment>
<accession>A0A3N1CQC4</accession>
<dbReference type="AlphaFoldDB" id="A0A3N1CQC4"/>
<evidence type="ECO:0000256" key="1">
    <source>
        <dbReference type="SAM" id="SignalP"/>
    </source>
</evidence>
<dbReference type="InterPro" id="IPR014441">
    <property type="entry name" value="UCP006425_b-propeller"/>
</dbReference>
<dbReference type="PIRSF" id="PIRSF006425">
    <property type="entry name" value="UCP006425_WD40"/>
    <property type="match status" value="1"/>
</dbReference>
<name>A0A3N1CQC4_9ACTN</name>
<reference evidence="2 3" key="1">
    <citation type="submission" date="2018-11" db="EMBL/GenBank/DDBJ databases">
        <title>Sequencing the genomes of 1000 actinobacteria strains.</title>
        <authorList>
            <person name="Klenk H.-P."/>
        </authorList>
    </citation>
    <scope>NUCLEOTIDE SEQUENCE [LARGE SCALE GENOMIC DNA]</scope>
    <source>
        <strain evidence="2 3">DSM 44254</strain>
    </source>
</reference>
<feature type="signal peptide" evidence="1">
    <location>
        <begin position="1"/>
        <end position="19"/>
    </location>
</feature>
<dbReference type="InterPro" id="IPR019198">
    <property type="entry name" value="Beta_propeller_containing"/>
</dbReference>
<keyword evidence="1" id="KW-0732">Signal</keyword>
<organism evidence="2 3">
    <name type="scientific">Actinocorallia herbida</name>
    <dbReference type="NCBI Taxonomy" id="58109"/>
    <lineage>
        <taxon>Bacteria</taxon>
        <taxon>Bacillati</taxon>
        <taxon>Actinomycetota</taxon>
        <taxon>Actinomycetes</taxon>
        <taxon>Streptosporangiales</taxon>
        <taxon>Thermomonosporaceae</taxon>
        <taxon>Actinocorallia</taxon>
    </lineage>
</organism>
<dbReference type="Pfam" id="PF09826">
    <property type="entry name" value="Beta_propel"/>
    <property type="match status" value="1"/>
</dbReference>
<evidence type="ECO:0000313" key="2">
    <source>
        <dbReference type="EMBL" id="ROO83364.1"/>
    </source>
</evidence>
<gene>
    <name evidence="2" type="ORF">EDD29_0866</name>
</gene>
<dbReference type="OrthoDB" id="9778998at2"/>
<protein>
    <submittedName>
        <fullName evidence="2">Putative secreted protein with C-terminal beta-propeller domain</fullName>
    </submittedName>
</protein>
<evidence type="ECO:0000313" key="3">
    <source>
        <dbReference type="Proteomes" id="UP000272400"/>
    </source>
</evidence>
<proteinExistence type="predicted"/>
<dbReference type="Proteomes" id="UP000272400">
    <property type="component" value="Unassembled WGS sequence"/>
</dbReference>
<feature type="chain" id="PRO_5038413380" evidence="1">
    <location>
        <begin position="20"/>
        <end position="640"/>
    </location>
</feature>
<sequence length="640" mass="68442">MRRTLPLAALLLVPGLVLAALAASPPPPDEAPVELPEIGLVSYSGCDDLLDSLRAAATPLVDAYGTLSNGDGVHLDGSLVRRNGFFDMLAGGTAELQSDVAMSAPAPAADNAYSTTNVHVAGVDEPDEVKTDGTRVLLVAGGALRVLDARTGATTAEIDLPEGFERGTRLLLNGDTALVLGTTVDPRIAFDDFAGPYPGMYGSLHAVQVDLQMRKIVSELEVPGNLVDARQVGSTVRLVLGSVPRLDLPRPKKRDLRRWEEAEPRLLKHNRELVQNAPLAAFQPSYTVTGPEGSPVTHQVPCDRISHPAKADGVSMTTILAFDLTRPLGETSPATVVSGGGETVYGTADSLYVTETVGADVFYAEPAQLSRPESSEVASTRVHRFAFTGQEPRYTGSGEVPGLLLNQYSLSEHEGNLRVAVTDAMQEESSVHILSTQGTELKELGAIGGLGKDERIYSVRFIGDRGYVVTFRQVDPLYTLDLSDPAAPRALGELKITGFSAYLHPTADGRLLGIGQEADRQGRIQGFQASLFDVSGDSPTRLSQLHVKNVQTVVEHDAHGFLFLPETGLTVLPAFEKTLVLSVTSEKIALLGEITHPRKHEMVGRAVYLGGSVWTFSESGIKITDAATLQSKAWIRLPQR</sequence>
<dbReference type="EMBL" id="RJKE01000001">
    <property type="protein sequence ID" value="ROO83364.1"/>
    <property type="molecule type" value="Genomic_DNA"/>
</dbReference>
<dbReference type="RefSeq" id="WP_123662483.1">
    <property type="nucleotide sequence ID" value="NZ_RJKE01000001.1"/>
</dbReference>